<feature type="domain" description="Major facilitator superfamily (MFS) profile" evidence="8">
    <location>
        <begin position="20"/>
        <end position="395"/>
    </location>
</feature>
<name>E8LEM0_9FIRM</name>
<evidence type="ECO:0000256" key="6">
    <source>
        <dbReference type="ARBA" id="ARBA00023136"/>
    </source>
</evidence>
<dbReference type="InterPro" id="IPR020846">
    <property type="entry name" value="MFS_dom"/>
</dbReference>
<evidence type="ECO:0000313" key="10">
    <source>
        <dbReference type="Proteomes" id="UP000004923"/>
    </source>
</evidence>
<dbReference type="EMBL" id="AEVN01000053">
    <property type="protein sequence ID" value="EFY04697.1"/>
    <property type="molecule type" value="Genomic_DNA"/>
</dbReference>
<keyword evidence="10" id="KW-1185">Reference proteome</keyword>
<reference evidence="9 10" key="1">
    <citation type="submission" date="2011-01" db="EMBL/GenBank/DDBJ databases">
        <authorList>
            <person name="Weinstock G."/>
            <person name="Sodergren E."/>
            <person name="Clifton S."/>
            <person name="Fulton L."/>
            <person name="Fulton B."/>
            <person name="Courtney L."/>
            <person name="Fronick C."/>
            <person name="Harrison M."/>
            <person name="Strong C."/>
            <person name="Farmer C."/>
            <person name="Delahaunty K."/>
            <person name="Markovic C."/>
            <person name="Hall O."/>
            <person name="Minx P."/>
            <person name="Tomlinson C."/>
            <person name="Mitreva M."/>
            <person name="Hou S."/>
            <person name="Chen J."/>
            <person name="Wollam A."/>
            <person name="Pepin K.H."/>
            <person name="Johnson M."/>
            <person name="Bhonagiri V."/>
            <person name="Zhang X."/>
            <person name="Suruliraj S."/>
            <person name="Warren W."/>
            <person name="Chinwalla A."/>
            <person name="Mardis E.R."/>
            <person name="Wilson R.K."/>
        </authorList>
    </citation>
    <scope>NUCLEOTIDE SEQUENCE [LARGE SCALE GENOMIC DNA]</scope>
    <source>
        <strain evidence="9 10">YIT 12067</strain>
    </source>
</reference>
<dbReference type="GO" id="GO:0022857">
    <property type="term" value="F:transmembrane transporter activity"/>
    <property type="evidence" value="ECO:0007669"/>
    <property type="project" value="InterPro"/>
</dbReference>
<feature type="transmembrane region" description="Helical" evidence="7">
    <location>
        <begin position="115"/>
        <end position="136"/>
    </location>
</feature>
<dbReference type="GO" id="GO:0005886">
    <property type="term" value="C:plasma membrane"/>
    <property type="evidence" value="ECO:0007669"/>
    <property type="project" value="UniProtKB-SubCell"/>
</dbReference>
<feature type="transmembrane region" description="Helical" evidence="7">
    <location>
        <begin position="306"/>
        <end position="327"/>
    </location>
</feature>
<gene>
    <name evidence="9" type="ORF">HMPREF9443_01304</name>
</gene>
<accession>E8LEM0</accession>
<sequence>MKVRCFIYMENKITTHEWLPLIGMTVSAFIFNTSEFMPIGLLSDIAADFRMTEAQAGMLITIYAYVVMLMSLPLMIAASRYPLRKLLLATISLFAVSHVASAFATGFWTLLLSRIGVAFAHSIFWSVASPIAVRLVKGPFKALAMSMIVTGTAIAIIVGLPLGRIIGLYVGWRMAFMCIAVLAFIVLAYMFFVFPKLEKSEPFTLSQLPVMLKNPVLIGLYMMSFLLPTGYYTAYSYIEPYLKQIALMDEAWITITLVIFGAAGLLGSAAFSKWYDKCRYHFFRITVLGVAVVLLLLYPVSINHYLLVLLCAVWGIFVTAFNVVGQAELLRTTTISTSAVAMSIYSGIYNLGIGSGSYLGGLICTHASIAYIGLGGGAIVLLSFIYCAFFLIPAMRRQQAEPEK</sequence>
<keyword evidence="6 7" id="KW-0472">Membrane</keyword>
<dbReference type="HOGENOM" id="CLU_001265_61_1_9"/>
<comment type="caution">
    <text evidence="9">The sequence shown here is derived from an EMBL/GenBank/DDBJ whole genome shotgun (WGS) entry which is preliminary data.</text>
</comment>
<comment type="subcellular location">
    <subcellularLocation>
        <location evidence="1">Cell membrane</location>
        <topology evidence="1">Multi-pass membrane protein</topology>
    </subcellularLocation>
</comment>
<feature type="transmembrane region" description="Helical" evidence="7">
    <location>
        <begin position="21"/>
        <end position="42"/>
    </location>
</feature>
<keyword evidence="2" id="KW-0813">Transport</keyword>
<feature type="transmembrane region" description="Helical" evidence="7">
    <location>
        <begin position="339"/>
        <end position="363"/>
    </location>
</feature>
<dbReference type="Pfam" id="PF07690">
    <property type="entry name" value="MFS_1"/>
    <property type="match status" value="1"/>
</dbReference>
<feature type="transmembrane region" description="Helical" evidence="7">
    <location>
        <begin position="174"/>
        <end position="194"/>
    </location>
</feature>
<dbReference type="Proteomes" id="UP000004923">
    <property type="component" value="Unassembled WGS sequence"/>
</dbReference>
<keyword evidence="5 7" id="KW-1133">Transmembrane helix</keyword>
<dbReference type="Gene3D" id="1.20.1250.20">
    <property type="entry name" value="MFS general substrate transporter like domains"/>
    <property type="match status" value="1"/>
</dbReference>
<feature type="transmembrane region" description="Helical" evidence="7">
    <location>
        <begin position="215"/>
        <end position="232"/>
    </location>
</feature>
<dbReference type="SUPFAM" id="SSF103473">
    <property type="entry name" value="MFS general substrate transporter"/>
    <property type="match status" value="1"/>
</dbReference>
<dbReference type="PROSITE" id="PS50850">
    <property type="entry name" value="MFS"/>
    <property type="match status" value="1"/>
</dbReference>
<protein>
    <submittedName>
        <fullName evidence="9">Transporter, major facilitator family protein</fullName>
    </submittedName>
</protein>
<proteinExistence type="predicted"/>
<evidence type="ECO:0000256" key="5">
    <source>
        <dbReference type="ARBA" id="ARBA00022989"/>
    </source>
</evidence>
<keyword evidence="4 7" id="KW-0812">Transmembrane</keyword>
<feature type="transmembrane region" description="Helical" evidence="7">
    <location>
        <begin position="282"/>
        <end position="300"/>
    </location>
</feature>
<dbReference type="eggNOG" id="COG2814">
    <property type="taxonomic scope" value="Bacteria"/>
</dbReference>
<evidence type="ECO:0000256" key="1">
    <source>
        <dbReference type="ARBA" id="ARBA00004651"/>
    </source>
</evidence>
<evidence type="ECO:0000313" key="9">
    <source>
        <dbReference type="EMBL" id="EFY04697.1"/>
    </source>
</evidence>
<dbReference type="InterPro" id="IPR050189">
    <property type="entry name" value="MFS_Efflux_Transporters"/>
</dbReference>
<organism evidence="9 10">
    <name type="scientific">Phascolarctobacterium succinatutens YIT 12067</name>
    <dbReference type="NCBI Taxonomy" id="626939"/>
    <lineage>
        <taxon>Bacteria</taxon>
        <taxon>Bacillati</taxon>
        <taxon>Bacillota</taxon>
        <taxon>Negativicutes</taxon>
        <taxon>Acidaminococcales</taxon>
        <taxon>Acidaminococcaceae</taxon>
        <taxon>Phascolarctobacterium</taxon>
    </lineage>
</organism>
<dbReference type="InterPro" id="IPR011701">
    <property type="entry name" value="MFS"/>
</dbReference>
<evidence type="ECO:0000256" key="4">
    <source>
        <dbReference type="ARBA" id="ARBA00022692"/>
    </source>
</evidence>
<dbReference type="AlphaFoldDB" id="E8LEM0"/>
<dbReference type="InterPro" id="IPR036259">
    <property type="entry name" value="MFS_trans_sf"/>
</dbReference>
<dbReference type="PANTHER" id="PTHR43124:SF4">
    <property type="entry name" value="SUGAR EFFLUX TRANSPORTER"/>
    <property type="match status" value="1"/>
</dbReference>
<evidence type="ECO:0000256" key="7">
    <source>
        <dbReference type="SAM" id="Phobius"/>
    </source>
</evidence>
<keyword evidence="3" id="KW-1003">Cell membrane</keyword>
<evidence type="ECO:0000259" key="8">
    <source>
        <dbReference type="PROSITE" id="PS50850"/>
    </source>
</evidence>
<feature type="transmembrane region" description="Helical" evidence="7">
    <location>
        <begin position="369"/>
        <end position="392"/>
    </location>
</feature>
<dbReference type="CDD" id="cd17324">
    <property type="entry name" value="MFS_NepI_like"/>
    <property type="match status" value="1"/>
</dbReference>
<feature type="transmembrane region" description="Helical" evidence="7">
    <location>
        <begin position="54"/>
        <end position="74"/>
    </location>
</feature>
<feature type="transmembrane region" description="Helical" evidence="7">
    <location>
        <begin position="143"/>
        <end position="162"/>
    </location>
</feature>
<evidence type="ECO:0000256" key="3">
    <source>
        <dbReference type="ARBA" id="ARBA00022475"/>
    </source>
</evidence>
<feature type="transmembrane region" description="Helical" evidence="7">
    <location>
        <begin position="86"/>
        <end position="109"/>
    </location>
</feature>
<dbReference type="PANTHER" id="PTHR43124">
    <property type="entry name" value="PURINE EFFLUX PUMP PBUE"/>
    <property type="match status" value="1"/>
</dbReference>
<feature type="transmembrane region" description="Helical" evidence="7">
    <location>
        <begin position="252"/>
        <end position="270"/>
    </location>
</feature>
<evidence type="ECO:0000256" key="2">
    <source>
        <dbReference type="ARBA" id="ARBA00022448"/>
    </source>
</evidence>